<accession>A0ABV8IUY9</accession>
<dbReference type="RefSeq" id="WP_378067778.1">
    <property type="nucleotide sequence ID" value="NZ_JBHSBL010000016.1"/>
</dbReference>
<keyword evidence="1" id="KW-0472">Membrane</keyword>
<feature type="transmembrane region" description="Helical" evidence="1">
    <location>
        <begin position="12"/>
        <end position="29"/>
    </location>
</feature>
<comment type="caution">
    <text evidence="2">The sequence shown here is derived from an EMBL/GenBank/DDBJ whole genome shotgun (WGS) entry which is preliminary data.</text>
</comment>
<protein>
    <submittedName>
        <fullName evidence="2">Uncharacterized protein</fullName>
    </submittedName>
</protein>
<keyword evidence="1" id="KW-1133">Transmembrane helix</keyword>
<dbReference type="Proteomes" id="UP001595867">
    <property type="component" value="Unassembled WGS sequence"/>
</dbReference>
<evidence type="ECO:0000256" key="1">
    <source>
        <dbReference type="SAM" id="Phobius"/>
    </source>
</evidence>
<organism evidence="2 3">
    <name type="scientific">Actinoplanes subglobosus</name>
    <dbReference type="NCBI Taxonomy" id="1547892"/>
    <lineage>
        <taxon>Bacteria</taxon>
        <taxon>Bacillati</taxon>
        <taxon>Actinomycetota</taxon>
        <taxon>Actinomycetes</taxon>
        <taxon>Micromonosporales</taxon>
        <taxon>Micromonosporaceae</taxon>
        <taxon>Actinoplanes</taxon>
    </lineage>
</organism>
<feature type="transmembrane region" description="Helical" evidence="1">
    <location>
        <begin position="36"/>
        <end position="54"/>
    </location>
</feature>
<keyword evidence="1" id="KW-0812">Transmembrane</keyword>
<reference evidence="3" key="1">
    <citation type="journal article" date="2019" name="Int. J. Syst. Evol. Microbiol.">
        <title>The Global Catalogue of Microorganisms (GCM) 10K type strain sequencing project: providing services to taxonomists for standard genome sequencing and annotation.</title>
        <authorList>
            <consortium name="The Broad Institute Genomics Platform"/>
            <consortium name="The Broad Institute Genome Sequencing Center for Infectious Disease"/>
            <person name="Wu L."/>
            <person name="Ma J."/>
        </authorList>
    </citation>
    <scope>NUCLEOTIDE SEQUENCE [LARGE SCALE GENOMIC DNA]</scope>
    <source>
        <strain evidence="3">TBRC 5832</strain>
    </source>
</reference>
<evidence type="ECO:0000313" key="3">
    <source>
        <dbReference type="Proteomes" id="UP001595867"/>
    </source>
</evidence>
<gene>
    <name evidence="2" type="ORF">ACFO0C_17855</name>
</gene>
<keyword evidence="3" id="KW-1185">Reference proteome</keyword>
<name>A0ABV8IUY9_9ACTN</name>
<dbReference type="EMBL" id="JBHSBL010000016">
    <property type="protein sequence ID" value="MFC4066807.1"/>
    <property type="molecule type" value="Genomic_DNA"/>
</dbReference>
<proteinExistence type="predicted"/>
<feature type="transmembrane region" description="Helical" evidence="1">
    <location>
        <begin position="60"/>
        <end position="78"/>
    </location>
</feature>
<sequence length="84" mass="8491">MPVTLSGTPAVLVYASALVLAALVAAAVLHGSRRYPVAVIALVVILVFTVVLLTAGVDPLVVTAIVGAAGMAASRLGSRRSRRI</sequence>
<evidence type="ECO:0000313" key="2">
    <source>
        <dbReference type="EMBL" id="MFC4066807.1"/>
    </source>
</evidence>